<organism evidence="2 3">
    <name type="scientific">Rhizophagus irregularis (strain DAOM 197198w)</name>
    <name type="common">Glomus intraradices</name>
    <dbReference type="NCBI Taxonomy" id="1432141"/>
    <lineage>
        <taxon>Eukaryota</taxon>
        <taxon>Fungi</taxon>
        <taxon>Fungi incertae sedis</taxon>
        <taxon>Mucoromycota</taxon>
        <taxon>Glomeromycotina</taxon>
        <taxon>Glomeromycetes</taxon>
        <taxon>Glomerales</taxon>
        <taxon>Glomeraceae</taxon>
        <taxon>Rhizophagus</taxon>
    </lineage>
</organism>
<evidence type="ECO:0000313" key="3">
    <source>
        <dbReference type="Proteomes" id="UP000022910"/>
    </source>
</evidence>
<feature type="region of interest" description="Disordered" evidence="1">
    <location>
        <begin position="1"/>
        <end position="26"/>
    </location>
</feature>
<keyword evidence="3" id="KW-1185">Reference proteome</keyword>
<dbReference type="HOGENOM" id="CLU_1687615_0_0_1"/>
<evidence type="ECO:0000313" key="2">
    <source>
        <dbReference type="EMBL" id="EXX60791.1"/>
    </source>
</evidence>
<dbReference type="Proteomes" id="UP000022910">
    <property type="component" value="Unassembled WGS sequence"/>
</dbReference>
<protein>
    <submittedName>
        <fullName evidence="2">Uncharacterized protein</fullName>
    </submittedName>
</protein>
<sequence>MSQDRENVISDVSRDSSEINGQSSTTTQHQQSLQLIKLNFFHNPLNDNNIYHITCDRIQANSSDARDYDHAFFYSCLTDSTASFHIKCRLLTYSQIVDLLNKETCEVEILNNSSRNESSLLSLHQKLNLETSLNQKLDLYFLQCHLLENYGFCSIVVDNQNNNNSST</sequence>
<dbReference type="OrthoDB" id="2373275at2759"/>
<accession>A0A015KM32</accession>
<proteinExistence type="predicted"/>
<dbReference type="EMBL" id="JEMT01025846">
    <property type="protein sequence ID" value="EXX60791.1"/>
    <property type="molecule type" value="Genomic_DNA"/>
</dbReference>
<gene>
    <name evidence="2" type="ORF">RirG_176680</name>
</gene>
<comment type="caution">
    <text evidence="2">The sequence shown here is derived from an EMBL/GenBank/DDBJ whole genome shotgun (WGS) entry which is preliminary data.</text>
</comment>
<feature type="compositionally biased region" description="Basic and acidic residues" evidence="1">
    <location>
        <begin position="1"/>
        <end position="17"/>
    </location>
</feature>
<name>A0A015KM32_RHIIW</name>
<reference evidence="2 3" key="1">
    <citation type="submission" date="2014-02" db="EMBL/GenBank/DDBJ databases">
        <title>Single nucleus genome sequencing reveals high similarity among nuclei of an endomycorrhizal fungus.</title>
        <authorList>
            <person name="Lin K."/>
            <person name="Geurts R."/>
            <person name="Zhang Z."/>
            <person name="Limpens E."/>
            <person name="Saunders D.G."/>
            <person name="Mu D."/>
            <person name="Pang E."/>
            <person name="Cao H."/>
            <person name="Cha H."/>
            <person name="Lin T."/>
            <person name="Zhou Q."/>
            <person name="Shang Y."/>
            <person name="Li Y."/>
            <person name="Ivanov S."/>
            <person name="Sharma T."/>
            <person name="Velzen R.V."/>
            <person name="Ruijter N.D."/>
            <person name="Aanen D.K."/>
            <person name="Win J."/>
            <person name="Kamoun S."/>
            <person name="Bisseling T."/>
            <person name="Huang S."/>
        </authorList>
    </citation>
    <scope>NUCLEOTIDE SEQUENCE [LARGE SCALE GENOMIC DNA]</scope>
    <source>
        <strain evidence="3">DAOM197198w</strain>
    </source>
</reference>
<dbReference type="AlphaFoldDB" id="A0A015KM32"/>
<evidence type="ECO:0000256" key="1">
    <source>
        <dbReference type="SAM" id="MobiDB-lite"/>
    </source>
</evidence>